<gene>
    <name evidence="2" type="ORF">L195_g057389</name>
</gene>
<reference evidence="2 3" key="1">
    <citation type="journal article" date="2014" name="Am. J. Bot.">
        <title>Genome assembly and annotation for red clover (Trifolium pratense; Fabaceae).</title>
        <authorList>
            <person name="Istvanek J."/>
            <person name="Jaros M."/>
            <person name="Krenek A."/>
            <person name="Repkova J."/>
        </authorList>
    </citation>
    <scope>NUCLEOTIDE SEQUENCE [LARGE SCALE GENOMIC DNA]</scope>
    <source>
        <strain evidence="3">cv. Tatra</strain>
        <tissue evidence="2">Young leaves</tissue>
    </source>
</reference>
<feature type="non-terminal residue" evidence="2">
    <location>
        <position position="206"/>
    </location>
</feature>
<dbReference type="Proteomes" id="UP000236291">
    <property type="component" value="Unassembled WGS sequence"/>
</dbReference>
<dbReference type="InterPro" id="IPR036397">
    <property type="entry name" value="RNaseH_sf"/>
</dbReference>
<organism evidence="2 3">
    <name type="scientific">Trifolium pratense</name>
    <name type="common">Red clover</name>
    <dbReference type="NCBI Taxonomy" id="57577"/>
    <lineage>
        <taxon>Eukaryota</taxon>
        <taxon>Viridiplantae</taxon>
        <taxon>Streptophyta</taxon>
        <taxon>Embryophyta</taxon>
        <taxon>Tracheophyta</taxon>
        <taxon>Spermatophyta</taxon>
        <taxon>Magnoliopsida</taxon>
        <taxon>eudicotyledons</taxon>
        <taxon>Gunneridae</taxon>
        <taxon>Pentapetalae</taxon>
        <taxon>rosids</taxon>
        <taxon>fabids</taxon>
        <taxon>Fabales</taxon>
        <taxon>Fabaceae</taxon>
        <taxon>Papilionoideae</taxon>
        <taxon>50 kb inversion clade</taxon>
        <taxon>NPAAA clade</taxon>
        <taxon>Hologalegina</taxon>
        <taxon>IRL clade</taxon>
        <taxon>Trifolieae</taxon>
        <taxon>Trifolium</taxon>
    </lineage>
</organism>
<dbReference type="PANTHER" id="PTHR42648:SF18">
    <property type="entry name" value="RETROTRANSPOSON, UNCLASSIFIED-LIKE PROTEIN"/>
    <property type="match status" value="1"/>
</dbReference>
<evidence type="ECO:0000259" key="1">
    <source>
        <dbReference type="PROSITE" id="PS50994"/>
    </source>
</evidence>
<dbReference type="InterPro" id="IPR057670">
    <property type="entry name" value="SH3_retrovirus"/>
</dbReference>
<proteinExistence type="predicted"/>
<dbReference type="InterPro" id="IPR012337">
    <property type="entry name" value="RNaseH-like_sf"/>
</dbReference>
<dbReference type="PANTHER" id="PTHR42648">
    <property type="entry name" value="TRANSPOSASE, PUTATIVE-RELATED"/>
    <property type="match status" value="1"/>
</dbReference>
<protein>
    <submittedName>
        <fullName evidence="2">Equilibrative nucleoside transporter 3-like protein</fullName>
    </submittedName>
</protein>
<comment type="caution">
    <text evidence="2">The sequence shown here is derived from an EMBL/GenBank/DDBJ whole genome shotgun (WGS) entry which is preliminary data.</text>
</comment>
<dbReference type="AlphaFoldDB" id="A0A2K3KW02"/>
<dbReference type="STRING" id="57577.A0A2K3KW02"/>
<dbReference type="InterPro" id="IPR039537">
    <property type="entry name" value="Retrotran_Ty1/copia-like"/>
</dbReference>
<dbReference type="PROSITE" id="PS50994">
    <property type="entry name" value="INTEGRASE"/>
    <property type="match status" value="1"/>
</dbReference>
<dbReference type="GO" id="GO:0015074">
    <property type="term" value="P:DNA integration"/>
    <property type="evidence" value="ECO:0007669"/>
    <property type="project" value="InterPro"/>
</dbReference>
<dbReference type="InterPro" id="IPR001584">
    <property type="entry name" value="Integrase_cat-core"/>
</dbReference>
<dbReference type="GO" id="GO:0003676">
    <property type="term" value="F:nucleic acid binding"/>
    <property type="evidence" value="ECO:0007669"/>
    <property type="project" value="InterPro"/>
</dbReference>
<evidence type="ECO:0000313" key="2">
    <source>
        <dbReference type="EMBL" id="PNX70434.1"/>
    </source>
</evidence>
<dbReference type="Gene3D" id="3.30.420.10">
    <property type="entry name" value="Ribonuclease H-like superfamily/Ribonuclease H"/>
    <property type="match status" value="1"/>
</dbReference>
<name>A0A2K3KW02_TRIPR</name>
<reference evidence="2 3" key="2">
    <citation type="journal article" date="2017" name="Front. Plant Sci.">
        <title>Gene Classification and Mining of Molecular Markers Useful in Red Clover (Trifolium pratense) Breeding.</title>
        <authorList>
            <person name="Istvanek J."/>
            <person name="Dluhosova J."/>
            <person name="Dluhos P."/>
            <person name="Patkova L."/>
            <person name="Nedelnik J."/>
            <person name="Repkova J."/>
        </authorList>
    </citation>
    <scope>NUCLEOTIDE SEQUENCE [LARGE SCALE GENOMIC DNA]</scope>
    <source>
        <strain evidence="3">cv. Tatra</strain>
        <tissue evidence="2">Young leaves</tissue>
    </source>
</reference>
<dbReference type="SUPFAM" id="SSF53098">
    <property type="entry name" value="Ribonuclease H-like"/>
    <property type="match status" value="1"/>
</dbReference>
<dbReference type="Pfam" id="PF25597">
    <property type="entry name" value="SH3_retrovirus"/>
    <property type="match status" value="1"/>
</dbReference>
<dbReference type="EMBL" id="ASHM01113399">
    <property type="protein sequence ID" value="PNX70434.1"/>
    <property type="molecule type" value="Genomic_DNA"/>
</dbReference>
<accession>A0A2K3KW02</accession>
<evidence type="ECO:0000313" key="3">
    <source>
        <dbReference type="Proteomes" id="UP000236291"/>
    </source>
</evidence>
<sequence length="206" mass="23716">MMWVYPIKTKDEVLIVFQRFKAIVEKQAGRKIRVLRSVGGGVYTSHNFRIFCKKEGISHEVTPQHNEVCESRNKTIMEMTRCMLKEKNLPKSFWGEAVTTACYVLNRCPTNCLDKVLEVVWSGSTPSVKHLRLRVFGSLCHRHISGERRRKLDDKSKALILVGYHKSAGSYRLYNPITKKITTSRDVIISEKEQWNWEAGRAATAT</sequence>
<feature type="domain" description="Integrase catalytic" evidence="1">
    <location>
        <begin position="1"/>
        <end position="134"/>
    </location>
</feature>